<evidence type="ECO:0000256" key="6">
    <source>
        <dbReference type="ARBA" id="ARBA00023242"/>
    </source>
</evidence>
<dbReference type="SMART" id="SM00355">
    <property type="entry name" value="ZnF_C2H2"/>
    <property type="match status" value="2"/>
</dbReference>
<proteinExistence type="predicted"/>
<evidence type="ECO:0000259" key="9">
    <source>
        <dbReference type="PROSITE" id="PS50157"/>
    </source>
</evidence>
<dbReference type="GO" id="GO:0000978">
    <property type="term" value="F:RNA polymerase II cis-regulatory region sequence-specific DNA binding"/>
    <property type="evidence" value="ECO:0007669"/>
    <property type="project" value="InterPro"/>
</dbReference>
<dbReference type="EMBL" id="HBEM01020139">
    <property type="protein sequence ID" value="CAD8454828.1"/>
    <property type="molecule type" value="Transcribed_RNA"/>
</dbReference>
<dbReference type="FunFam" id="3.30.160.60:FF:000110">
    <property type="entry name" value="Zinc finger protein-like"/>
    <property type="match status" value="1"/>
</dbReference>
<evidence type="ECO:0000256" key="8">
    <source>
        <dbReference type="SAM" id="MobiDB-lite"/>
    </source>
</evidence>
<dbReference type="PANTHER" id="PTHR40626">
    <property type="entry name" value="MIP31509P"/>
    <property type="match status" value="1"/>
</dbReference>
<dbReference type="InterPro" id="IPR013087">
    <property type="entry name" value="Znf_C2H2_type"/>
</dbReference>
<dbReference type="GO" id="GO:0000981">
    <property type="term" value="F:DNA-binding transcription factor activity, RNA polymerase II-specific"/>
    <property type="evidence" value="ECO:0007669"/>
    <property type="project" value="InterPro"/>
</dbReference>
<evidence type="ECO:0000256" key="2">
    <source>
        <dbReference type="ARBA" id="ARBA00022723"/>
    </source>
</evidence>
<evidence type="ECO:0000256" key="3">
    <source>
        <dbReference type="ARBA" id="ARBA00022737"/>
    </source>
</evidence>
<dbReference type="InterPro" id="IPR036236">
    <property type="entry name" value="Znf_C2H2_sf"/>
</dbReference>
<organism evidence="10">
    <name type="scientific">Amorphochlora amoebiformis</name>
    <dbReference type="NCBI Taxonomy" id="1561963"/>
    <lineage>
        <taxon>Eukaryota</taxon>
        <taxon>Sar</taxon>
        <taxon>Rhizaria</taxon>
        <taxon>Cercozoa</taxon>
        <taxon>Chlorarachniophyceae</taxon>
        <taxon>Amorphochlora</taxon>
    </lineage>
</organism>
<keyword evidence="2" id="KW-0479">Metal-binding</keyword>
<dbReference type="GO" id="GO:0008270">
    <property type="term" value="F:zinc ion binding"/>
    <property type="evidence" value="ECO:0007669"/>
    <property type="project" value="UniProtKB-KW"/>
</dbReference>
<keyword evidence="6" id="KW-0539">Nucleus</keyword>
<comment type="subcellular location">
    <subcellularLocation>
        <location evidence="1">Nucleus</location>
    </subcellularLocation>
</comment>
<keyword evidence="5" id="KW-0862">Zinc</keyword>
<dbReference type="Pfam" id="PF00096">
    <property type="entry name" value="zf-C2H2"/>
    <property type="match status" value="2"/>
</dbReference>
<evidence type="ECO:0000256" key="5">
    <source>
        <dbReference type="ARBA" id="ARBA00022833"/>
    </source>
</evidence>
<keyword evidence="4 7" id="KW-0863">Zinc-finger</keyword>
<dbReference type="AlphaFoldDB" id="A0A7S0DHI7"/>
<dbReference type="GO" id="GO:0005634">
    <property type="term" value="C:nucleus"/>
    <property type="evidence" value="ECO:0007669"/>
    <property type="project" value="UniProtKB-SubCell"/>
</dbReference>
<dbReference type="FunFam" id="3.30.160.60:FF:000358">
    <property type="entry name" value="zinc finger protein 24"/>
    <property type="match status" value="1"/>
</dbReference>
<feature type="domain" description="C2H2-type" evidence="9">
    <location>
        <begin position="30"/>
        <end position="57"/>
    </location>
</feature>
<keyword evidence="3" id="KW-0677">Repeat</keyword>
<feature type="domain" description="C2H2-type" evidence="9">
    <location>
        <begin position="58"/>
        <end position="82"/>
    </location>
</feature>
<name>A0A7S0DHI7_9EUKA</name>
<evidence type="ECO:0000256" key="4">
    <source>
        <dbReference type="ARBA" id="ARBA00022771"/>
    </source>
</evidence>
<evidence type="ECO:0000256" key="7">
    <source>
        <dbReference type="PROSITE-ProRule" id="PRU00042"/>
    </source>
</evidence>
<dbReference type="PANTHER" id="PTHR40626:SF11">
    <property type="entry name" value="ZINC FINGER PROTEIN YPR022C"/>
    <property type="match status" value="1"/>
</dbReference>
<feature type="region of interest" description="Disordered" evidence="8">
    <location>
        <begin position="88"/>
        <end position="107"/>
    </location>
</feature>
<evidence type="ECO:0000313" key="10">
    <source>
        <dbReference type="EMBL" id="CAD8454828.1"/>
    </source>
</evidence>
<protein>
    <recommendedName>
        <fullName evidence="9">C2H2-type domain-containing protein</fullName>
    </recommendedName>
</protein>
<dbReference type="Gene3D" id="3.30.160.60">
    <property type="entry name" value="Classic Zinc Finger"/>
    <property type="match status" value="2"/>
</dbReference>
<feature type="region of interest" description="Disordered" evidence="8">
    <location>
        <begin position="149"/>
        <end position="231"/>
    </location>
</feature>
<gene>
    <name evidence="10" type="ORF">LAMO00422_LOCUS13772</name>
</gene>
<dbReference type="GO" id="GO:0000785">
    <property type="term" value="C:chromatin"/>
    <property type="evidence" value="ECO:0007669"/>
    <property type="project" value="TreeGrafter"/>
</dbReference>
<dbReference type="SUPFAM" id="SSF57667">
    <property type="entry name" value="beta-beta-alpha zinc fingers"/>
    <property type="match status" value="1"/>
</dbReference>
<accession>A0A7S0DHI7</accession>
<sequence>MGSFDWMDENMFKVGMDISRNKNKKKEKCYTCKYCSKSFHKKGNWQVHLRTHTKEKPFACIDCGRQFTQKSNMKRHRQKIHSVIEGLSKSNKSADKKANETKIPNKILNSSNIAKKSCRTPVDVKPRLSGAGATAVPPVDTVKMRVEVKQGEKASPPSISSPNSVSSAGSKRTRTSELSGMDTSNSSAKRRNLGNKDDSLANLVPPLSQIQLPPAAEVPPMDINPPSIWWN</sequence>
<evidence type="ECO:0000256" key="1">
    <source>
        <dbReference type="ARBA" id="ARBA00004123"/>
    </source>
</evidence>
<reference evidence="10" key="1">
    <citation type="submission" date="2021-01" db="EMBL/GenBank/DDBJ databases">
        <authorList>
            <person name="Corre E."/>
            <person name="Pelletier E."/>
            <person name="Niang G."/>
            <person name="Scheremetjew M."/>
            <person name="Finn R."/>
            <person name="Kale V."/>
            <person name="Holt S."/>
            <person name="Cochrane G."/>
            <person name="Meng A."/>
            <person name="Brown T."/>
            <person name="Cohen L."/>
        </authorList>
    </citation>
    <scope>NUCLEOTIDE SEQUENCE</scope>
    <source>
        <strain evidence="10">CCMP2058</strain>
    </source>
</reference>
<feature type="compositionally biased region" description="Low complexity" evidence="8">
    <location>
        <begin position="155"/>
        <end position="170"/>
    </location>
</feature>
<dbReference type="PROSITE" id="PS50157">
    <property type="entry name" value="ZINC_FINGER_C2H2_2"/>
    <property type="match status" value="2"/>
</dbReference>
<dbReference type="PROSITE" id="PS00028">
    <property type="entry name" value="ZINC_FINGER_C2H2_1"/>
    <property type="match status" value="2"/>
</dbReference>
<dbReference type="InterPro" id="IPR051059">
    <property type="entry name" value="VerF-like"/>
</dbReference>
<feature type="compositionally biased region" description="Polar residues" evidence="8">
    <location>
        <begin position="176"/>
        <end position="187"/>
    </location>
</feature>